<dbReference type="PANTHER" id="PTHR47505">
    <property type="entry name" value="DNA UTILIZATION PROTEIN YHGH"/>
    <property type="match status" value="1"/>
</dbReference>
<reference evidence="4 5" key="1">
    <citation type="journal article" date="2010" name="J. Bacteriol.">
        <title>Genome sequence of a cellulose-producing bacterium, Gluconacetobacter hansenii ATCC 23769.</title>
        <authorList>
            <person name="Iyer P.R."/>
            <person name="Geib S.M."/>
            <person name="Catchmark J."/>
            <person name="Kao T.H."/>
            <person name="Tien M."/>
        </authorList>
    </citation>
    <scope>NUCLEOTIDE SEQUENCE [LARGE SCALE GENOMIC DNA]</scope>
    <source>
        <strain evidence="4 5">ATCC 23769</strain>
    </source>
</reference>
<accession>D5QFV7</accession>
<organism evidence="4 5">
    <name type="scientific">Novacetimonas hansenii ATCC 23769</name>
    <dbReference type="NCBI Taxonomy" id="714995"/>
    <lineage>
        <taxon>Bacteria</taxon>
        <taxon>Pseudomonadati</taxon>
        <taxon>Pseudomonadota</taxon>
        <taxon>Alphaproteobacteria</taxon>
        <taxon>Acetobacterales</taxon>
        <taxon>Acetobacteraceae</taxon>
        <taxon>Novacetimonas</taxon>
    </lineage>
</organism>
<dbReference type="HOGENOM" id="CLU_054549_0_0_5"/>
<dbReference type="Gene3D" id="3.40.50.2020">
    <property type="match status" value="1"/>
</dbReference>
<evidence type="ECO:0000259" key="3">
    <source>
        <dbReference type="Pfam" id="PF18912"/>
    </source>
</evidence>
<dbReference type="PANTHER" id="PTHR47505:SF1">
    <property type="entry name" value="DNA UTILIZATION PROTEIN YHGH"/>
    <property type="match status" value="1"/>
</dbReference>
<dbReference type="Pfam" id="PF00156">
    <property type="entry name" value="Pribosyltran"/>
    <property type="match status" value="1"/>
</dbReference>
<dbReference type="InterPro" id="IPR029057">
    <property type="entry name" value="PRTase-like"/>
</dbReference>
<name>D5QFV7_NOVHA</name>
<dbReference type="InterPro" id="IPR044005">
    <property type="entry name" value="DZR_2"/>
</dbReference>
<protein>
    <submittedName>
        <fullName evidence="4">Competence protein F</fullName>
    </submittedName>
</protein>
<evidence type="ECO:0000256" key="1">
    <source>
        <dbReference type="ARBA" id="ARBA00008007"/>
    </source>
</evidence>
<feature type="domain" description="Double zinc ribbon" evidence="3">
    <location>
        <begin position="38"/>
        <end position="99"/>
    </location>
</feature>
<proteinExistence type="inferred from homology"/>
<sequence length="282" mass="31130">MCAIRYHLPRTPSRECAMLMSISFRLFSPYLHKVAGQVLDLLLPPHCLSCGEEVEQAGHVCAACFTHLNLISAPACRKCGTPFTSEAAAGDDLTCQNCLDAPPPWDSGRAALVYDDWSRRLVLGLKYGDRTENAAFLARYMHLSARDLLIRDAILVPVPLHRRRLFARRYNQSALLAGELARMGGMTHWPDALMRTCHTRPLGHLALPQRRAVLHGAITVRSHRMAALRGRHVILVDDVMTTGSTLAACTVALRDHGAARVDVLSATRVCVTADRRHPASYP</sequence>
<comment type="caution">
    <text evidence="4">The sequence shown here is derived from an EMBL/GenBank/DDBJ whole genome shotgun (WGS) entry which is preliminary data.</text>
</comment>
<dbReference type="CDD" id="cd06223">
    <property type="entry name" value="PRTases_typeI"/>
    <property type="match status" value="1"/>
</dbReference>
<evidence type="ECO:0000313" key="4">
    <source>
        <dbReference type="EMBL" id="EFG84013.1"/>
    </source>
</evidence>
<evidence type="ECO:0000259" key="2">
    <source>
        <dbReference type="Pfam" id="PF00156"/>
    </source>
</evidence>
<feature type="domain" description="Phosphoribosyltransferase" evidence="2">
    <location>
        <begin position="222"/>
        <end position="262"/>
    </location>
</feature>
<comment type="similarity">
    <text evidence="1">Belongs to the ComF/GntX family.</text>
</comment>
<dbReference type="AlphaFoldDB" id="D5QFV7"/>
<dbReference type="SUPFAM" id="SSF53271">
    <property type="entry name" value="PRTase-like"/>
    <property type="match status" value="1"/>
</dbReference>
<dbReference type="Pfam" id="PF18912">
    <property type="entry name" value="DZR_2"/>
    <property type="match status" value="1"/>
</dbReference>
<gene>
    <name evidence="4" type="ORF">GXY_10134</name>
</gene>
<dbReference type="InterPro" id="IPR051910">
    <property type="entry name" value="ComF/GntX_DNA_util-trans"/>
</dbReference>
<dbReference type="EMBL" id="ADTV01000039">
    <property type="protein sequence ID" value="EFG84013.1"/>
    <property type="molecule type" value="Genomic_DNA"/>
</dbReference>
<evidence type="ECO:0000313" key="5">
    <source>
        <dbReference type="Proteomes" id="UP000006468"/>
    </source>
</evidence>
<dbReference type="InterPro" id="IPR000836">
    <property type="entry name" value="PRTase_dom"/>
</dbReference>
<dbReference type="Proteomes" id="UP000006468">
    <property type="component" value="Chromosome"/>
</dbReference>